<reference evidence="2 4" key="1">
    <citation type="submission" date="2008-03" db="EMBL/GenBank/DDBJ databases">
        <title>Annotation of Ixodes scapularis.</title>
        <authorList>
            <consortium name="Ixodes scapularis Genome Project Consortium"/>
            <person name="Caler E."/>
            <person name="Hannick L.I."/>
            <person name="Bidwell S."/>
            <person name="Joardar V."/>
            <person name="Thiagarajan M."/>
            <person name="Amedeo P."/>
            <person name="Galinsky K.J."/>
            <person name="Schobel S."/>
            <person name="Inman J."/>
            <person name="Hostetler J."/>
            <person name="Miller J."/>
            <person name="Hammond M."/>
            <person name="Megy K."/>
            <person name="Lawson D."/>
            <person name="Kodira C."/>
            <person name="Sutton G."/>
            <person name="Meyer J."/>
            <person name="Hill C.A."/>
            <person name="Birren B."/>
            <person name="Nene V."/>
            <person name="Collins F."/>
            <person name="Alarcon-Chaidez F."/>
            <person name="Wikel S."/>
            <person name="Strausberg R."/>
        </authorList>
    </citation>
    <scope>NUCLEOTIDE SEQUENCE [LARGE SCALE GENOMIC DNA]</scope>
    <source>
        <strain evidence="4">Wikel</strain>
        <strain evidence="2">Wikel colony</strain>
    </source>
</reference>
<evidence type="ECO:0000256" key="1">
    <source>
        <dbReference type="SAM" id="SignalP"/>
    </source>
</evidence>
<dbReference type="VEuPathDB" id="VectorBase:ISCP_025164"/>
<feature type="signal peptide" evidence="1">
    <location>
        <begin position="1"/>
        <end position="22"/>
    </location>
</feature>
<dbReference type="VEuPathDB" id="VectorBase:ISCI008031"/>
<accession>B7Q4X5</accession>
<keyword evidence="4" id="KW-1185">Reference proteome</keyword>
<organism>
    <name type="scientific">Ixodes scapularis</name>
    <name type="common">Black-legged tick</name>
    <name type="synonym">Deer tick</name>
    <dbReference type="NCBI Taxonomy" id="6945"/>
    <lineage>
        <taxon>Eukaryota</taxon>
        <taxon>Metazoa</taxon>
        <taxon>Ecdysozoa</taxon>
        <taxon>Arthropoda</taxon>
        <taxon>Chelicerata</taxon>
        <taxon>Arachnida</taxon>
        <taxon>Acari</taxon>
        <taxon>Parasitiformes</taxon>
        <taxon>Ixodida</taxon>
        <taxon>Ixodoidea</taxon>
        <taxon>Ixodidae</taxon>
        <taxon>Ixodinae</taxon>
        <taxon>Ixodes</taxon>
    </lineage>
</organism>
<dbReference type="InParanoid" id="B7Q4X5"/>
<proteinExistence type="predicted"/>
<feature type="chain" id="PRO_5010826645" evidence="1">
    <location>
        <begin position="23"/>
        <end position="69"/>
    </location>
</feature>
<dbReference type="VEuPathDB" id="VectorBase:ISCW011788"/>
<dbReference type="PaxDb" id="6945-B7Q4X5"/>
<dbReference type="AlphaFoldDB" id="B7Q4X5"/>
<evidence type="ECO:0000313" key="2">
    <source>
        <dbReference type="EMBL" id="EEC13897.1"/>
    </source>
</evidence>
<gene>
    <name evidence="2" type="ORF">IscW_ISCW011788</name>
</gene>
<sequence>MRAVTVFIVTLLILESFYFAMSEPPAGPAYQVKAKRPKCYSNACTKDAECIVGSCKRCNNGPWGDNTCR</sequence>
<dbReference type="HOGENOM" id="CLU_2852179_0_0_1"/>
<protein>
    <submittedName>
        <fullName evidence="2 3">Secreted protein, putative</fullName>
    </submittedName>
</protein>
<reference evidence="3" key="2">
    <citation type="submission" date="2020-05" db="UniProtKB">
        <authorList>
            <consortium name="EnsemblMetazoa"/>
        </authorList>
    </citation>
    <scope>IDENTIFICATION</scope>
    <source>
        <strain evidence="3">wikel</strain>
    </source>
</reference>
<dbReference type="EnsemblMetazoa" id="ISCW011788-RA">
    <property type="protein sequence ID" value="ISCW011788-PA"/>
    <property type="gene ID" value="ISCW011788"/>
</dbReference>
<evidence type="ECO:0000313" key="3">
    <source>
        <dbReference type="EnsemblMetazoa" id="ISCW011788-PA"/>
    </source>
</evidence>
<dbReference type="EMBL" id="DS858211">
    <property type="protein sequence ID" value="EEC13897.1"/>
    <property type="molecule type" value="Genomic_DNA"/>
</dbReference>
<keyword evidence="1" id="KW-0732">Signal</keyword>
<dbReference type="EMBL" id="ABJB010868401">
    <property type="status" value="NOT_ANNOTATED_CDS"/>
    <property type="molecule type" value="Genomic_DNA"/>
</dbReference>
<name>B7Q4X5_IXOSC</name>
<dbReference type="Proteomes" id="UP000001555">
    <property type="component" value="Unassembled WGS sequence"/>
</dbReference>
<evidence type="ECO:0000313" key="4">
    <source>
        <dbReference type="Proteomes" id="UP000001555"/>
    </source>
</evidence>